<organism evidence="1">
    <name type="scientific">gut metagenome</name>
    <dbReference type="NCBI Taxonomy" id="749906"/>
    <lineage>
        <taxon>unclassified sequences</taxon>
        <taxon>metagenomes</taxon>
        <taxon>organismal metagenomes</taxon>
    </lineage>
</organism>
<dbReference type="EMBL" id="AMCI01008071">
    <property type="protein sequence ID" value="EJW91598.1"/>
    <property type="molecule type" value="Genomic_DNA"/>
</dbReference>
<dbReference type="AlphaFoldDB" id="J9FAZ6"/>
<name>J9FAZ6_9ZZZZ</name>
<reference evidence="1" key="1">
    <citation type="journal article" date="2012" name="PLoS ONE">
        <title>Gene sets for utilization of primary and secondary nutrition supplies in the distal gut of endangered iberian lynx.</title>
        <authorList>
            <person name="Alcaide M."/>
            <person name="Messina E."/>
            <person name="Richter M."/>
            <person name="Bargiela R."/>
            <person name="Peplies J."/>
            <person name="Huws S.A."/>
            <person name="Newbold C.J."/>
            <person name="Golyshin P.N."/>
            <person name="Simon M.A."/>
            <person name="Lopez G."/>
            <person name="Yakimov M.M."/>
            <person name="Ferrer M."/>
        </authorList>
    </citation>
    <scope>NUCLEOTIDE SEQUENCE</scope>
</reference>
<accession>J9FAZ6</accession>
<comment type="caution">
    <text evidence="1">The sequence shown here is derived from an EMBL/GenBank/DDBJ whole genome shotgun (WGS) entry which is preliminary data.</text>
</comment>
<proteinExistence type="predicted"/>
<protein>
    <submittedName>
        <fullName evidence="1">Uncharacterized protein</fullName>
    </submittedName>
</protein>
<evidence type="ECO:0000313" key="1">
    <source>
        <dbReference type="EMBL" id="EJW91598.1"/>
    </source>
</evidence>
<gene>
    <name evidence="1" type="ORF">EVA_20294</name>
</gene>
<sequence>MVTAMIFFRSNFKKSKALAVTNNARVESKPPEIPRTAVLQWVCSSRFFNPMA</sequence>